<gene>
    <name evidence="14" type="ORF">GDO81_018775</name>
</gene>
<dbReference type="Proteomes" id="UP000824782">
    <property type="component" value="Unassembled WGS sequence"/>
</dbReference>
<evidence type="ECO:0000256" key="6">
    <source>
        <dbReference type="ARBA" id="ARBA00022989"/>
    </source>
</evidence>
<protein>
    <recommendedName>
        <fullName evidence="12">Taste receptor type 2</fullName>
    </recommendedName>
</protein>
<keyword evidence="8 12" id="KW-0472">Membrane</keyword>
<evidence type="ECO:0000313" key="15">
    <source>
        <dbReference type="Proteomes" id="UP000824782"/>
    </source>
</evidence>
<proteinExistence type="inferred from homology"/>
<evidence type="ECO:0000256" key="11">
    <source>
        <dbReference type="RuleBase" id="RU004423"/>
    </source>
</evidence>
<evidence type="ECO:0000256" key="3">
    <source>
        <dbReference type="ARBA" id="ARBA00022480"/>
    </source>
</evidence>
<keyword evidence="9 12" id="KW-0675">Receptor</keyword>
<name>A0AAV6ZIW4_ENGPU</name>
<organism evidence="14 15">
    <name type="scientific">Engystomops pustulosus</name>
    <name type="common">Tungara frog</name>
    <name type="synonym">Physalaemus pustulosus</name>
    <dbReference type="NCBI Taxonomy" id="76066"/>
    <lineage>
        <taxon>Eukaryota</taxon>
        <taxon>Metazoa</taxon>
        <taxon>Chordata</taxon>
        <taxon>Craniata</taxon>
        <taxon>Vertebrata</taxon>
        <taxon>Euteleostomi</taxon>
        <taxon>Amphibia</taxon>
        <taxon>Batrachia</taxon>
        <taxon>Anura</taxon>
        <taxon>Neobatrachia</taxon>
        <taxon>Hyloidea</taxon>
        <taxon>Leptodactylidae</taxon>
        <taxon>Leiuperinae</taxon>
        <taxon>Engystomops</taxon>
    </lineage>
</organism>
<dbReference type="EMBL" id="WNYA01001056">
    <property type="protein sequence ID" value="KAG8546501.1"/>
    <property type="molecule type" value="Genomic_DNA"/>
</dbReference>
<dbReference type="SUPFAM" id="SSF81321">
    <property type="entry name" value="Family A G protein-coupled receptor-like"/>
    <property type="match status" value="1"/>
</dbReference>
<evidence type="ECO:0000256" key="10">
    <source>
        <dbReference type="ARBA" id="ARBA00023224"/>
    </source>
</evidence>
<dbReference type="PANTHER" id="PTHR11394">
    <property type="entry name" value="TASTE RECEPTOR TYPE 2"/>
    <property type="match status" value="1"/>
</dbReference>
<feature type="transmembrane region" description="Helical" evidence="13">
    <location>
        <begin position="201"/>
        <end position="225"/>
    </location>
</feature>
<dbReference type="GO" id="GO:0016020">
    <property type="term" value="C:membrane"/>
    <property type="evidence" value="ECO:0007669"/>
    <property type="project" value="UniProtKB-SubCell"/>
</dbReference>
<evidence type="ECO:0000256" key="5">
    <source>
        <dbReference type="ARBA" id="ARBA00022692"/>
    </source>
</evidence>
<evidence type="ECO:0000313" key="14">
    <source>
        <dbReference type="EMBL" id="KAG8546501.1"/>
    </source>
</evidence>
<keyword evidence="10 12" id="KW-0807">Transducer</keyword>
<dbReference type="GO" id="GO:0004930">
    <property type="term" value="F:G protein-coupled receptor activity"/>
    <property type="evidence" value="ECO:0007669"/>
    <property type="project" value="UniProtKB-KW"/>
</dbReference>
<keyword evidence="7 12" id="KW-0297">G-protein coupled receptor</keyword>
<dbReference type="GO" id="GO:0033038">
    <property type="term" value="F:bitter taste receptor activity"/>
    <property type="evidence" value="ECO:0007669"/>
    <property type="project" value="InterPro"/>
</dbReference>
<evidence type="ECO:0000256" key="8">
    <source>
        <dbReference type="ARBA" id="ARBA00023136"/>
    </source>
</evidence>
<feature type="transmembrane region" description="Helical" evidence="13">
    <location>
        <begin position="103"/>
        <end position="124"/>
    </location>
</feature>
<comment type="subcellular location">
    <subcellularLocation>
        <location evidence="1 12">Membrane</location>
        <topology evidence="1 12">Multi-pass membrane protein</topology>
    </subcellularLocation>
</comment>
<accession>A0AAV6ZIW4</accession>
<feature type="transmembrane region" description="Helical" evidence="13">
    <location>
        <begin position="64"/>
        <end position="83"/>
    </location>
</feature>
<sequence length="272" mass="31598">NIFIVAVNLLDFYKNHRLPISDQLILGFSVFSLLYGLNEGYILYTDLTRLYSYRYITIEKHFFMYVNSCTLWFSALLSLHFCLKIVNINHRFYIGLQRRFPTLFPWVIIASPIGYFFLGLYSVLWREQECLQNTTSQNVSAEESTRCSWYLFIFMITCVLCTFFCSVSALTIASSLFKHMKRIQENTEGSRSPNMDAHIRAIKMITTLLAANIQIFTSVLILVLLKTSLPWGTFLGILISICHIFSSYFLIKGTKKLYKALTEILGRWPRVS</sequence>
<evidence type="ECO:0000256" key="7">
    <source>
        <dbReference type="ARBA" id="ARBA00023040"/>
    </source>
</evidence>
<keyword evidence="3 12" id="KW-0919">Taste</keyword>
<keyword evidence="4 12" id="KW-0716">Sensory transduction</keyword>
<evidence type="ECO:0000256" key="1">
    <source>
        <dbReference type="ARBA" id="ARBA00004141"/>
    </source>
</evidence>
<reference evidence="14" key="1">
    <citation type="thesis" date="2020" institute="ProQuest LLC" country="789 East Eisenhower Parkway, Ann Arbor, MI, USA">
        <title>Comparative Genomics and Chromosome Evolution.</title>
        <authorList>
            <person name="Mudd A.B."/>
        </authorList>
    </citation>
    <scope>NUCLEOTIDE SEQUENCE</scope>
    <source>
        <strain evidence="14">237g6f4</strain>
        <tissue evidence="14">Blood</tissue>
    </source>
</reference>
<evidence type="ECO:0000256" key="4">
    <source>
        <dbReference type="ARBA" id="ARBA00022606"/>
    </source>
</evidence>
<dbReference type="Pfam" id="PF05296">
    <property type="entry name" value="TAS2R"/>
    <property type="match status" value="1"/>
</dbReference>
<dbReference type="AlphaFoldDB" id="A0AAV6ZIW4"/>
<evidence type="ECO:0000256" key="13">
    <source>
        <dbReference type="SAM" id="Phobius"/>
    </source>
</evidence>
<evidence type="ECO:0000256" key="9">
    <source>
        <dbReference type="ARBA" id="ARBA00023170"/>
    </source>
</evidence>
<comment type="caution">
    <text evidence="14">The sequence shown here is derived from an EMBL/GenBank/DDBJ whole genome shotgun (WGS) entry which is preliminary data.</text>
</comment>
<dbReference type="InterPro" id="IPR007960">
    <property type="entry name" value="TAS2R"/>
</dbReference>
<dbReference type="PANTHER" id="PTHR11394:SF155">
    <property type="entry name" value="TASTE RECEPTOR TYPE 2"/>
    <property type="match status" value="1"/>
</dbReference>
<feature type="non-terminal residue" evidence="14">
    <location>
        <position position="1"/>
    </location>
</feature>
<feature type="transmembrane region" description="Helical" evidence="13">
    <location>
        <begin position="149"/>
        <end position="173"/>
    </location>
</feature>
<evidence type="ECO:0000256" key="12">
    <source>
        <dbReference type="RuleBase" id="RU004424"/>
    </source>
</evidence>
<feature type="transmembrane region" description="Helical" evidence="13">
    <location>
        <begin position="231"/>
        <end position="251"/>
    </location>
</feature>
<feature type="non-terminal residue" evidence="14">
    <location>
        <position position="272"/>
    </location>
</feature>
<keyword evidence="15" id="KW-1185">Reference proteome</keyword>
<keyword evidence="5 12" id="KW-0812">Transmembrane</keyword>
<keyword evidence="6 13" id="KW-1133">Transmembrane helix</keyword>
<feature type="transmembrane region" description="Helical" evidence="13">
    <location>
        <begin position="24"/>
        <end position="44"/>
    </location>
</feature>
<comment type="similarity">
    <text evidence="2 11">Belongs to the G-protein coupled receptor T2R family.</text>
</comment>
<evidence type="ECO:0000256" key="2">
    <source>
        <dbReference type="ARBA" id="ARBA00007376"/>
    </source>
</evidence>